<proteinExistence type="predicted"/>
<dbReference type="KEGG" id="asun:KG104_17220"/>
<accession>A0A975S5S1</accession>
<organism evidence="2 3">
    <name type="scientific">Arthrobacter sunyaminii</name>
    <dbReference type="NCBI Taxonomy" id="2816859"/>
    <lineage>
        <taxon>Bacteria</taxon>
        <taxon>Bacillati</taxon>
        <taxon>Actinomycetota</taxon>
        <taxon>Actinomycetes</taxon>
        <taxon>Micrococcales</taxon>
        <taxon>Micrococcaceae</taxon>
        <taxon>Arthrobacter</taxon>
    </lineage>
</organism>
<dbReference type="AlphaFoldDB" id="A0A975S5S1"/>
<dbReference type="InterPro" id="IPR050228">
    <property type="entry name" value="Carboxylesterase_BioH"/>
</dbReference>
<dbReference type="InterPro" id="IPR022742">
    <property type="entry name" value="Hydrolase_4"/>
</dbReference>
<evidence type="ECO:0000313" key="3">
    <source>
        <dbReference type="Proteomes" id="UP000680588"/>
    </source>
</evidence>
<dbReference type="PANTHER" id="PTHR43194">
    <property type="entry name" value="HYDROLASE ALPHA/BETA FOLD FAMILY"/>
    <property type="match status" value="1"/>
</dbReference>
<dbReference type="Proteomes" id="UP000680588">
    <property type="component" value="Chromosome"/>
</dbReference>
<keyword evidence="3" id="KW-1185">Reference proteome</keyword>
<evidence type="ECO:0000259" key="1">
    <source>
        <dbReference type="Pfam" id="PF12146"/>
    </source>
</evidence>
<dbReference type="GO" id="GO:0016787">
    <property type="term" value="F:hydrolase activity"/>
    <property type="evidence" value="ECO:0007669"/>
    <property type="project" value="UniProtKB-KW"/>
</dbReference>
<dbReference type="PANTHER" id="PTHR43194:SF2">
    <property type="entry name" value="PEROXISOMAL MEMBRANE PROTEIN LPX1"/>
    <property type="match status" value="1"/>
</dbReference>
<reference evidence="2" key="1">
    <citation type="submission" date="2021-06" db="EMBL/GenBank/DDBJ databases">
        <title>Novel species in genus Arthrobacter.</title>
        <authorList>
            <person name="Zhang G."/>
        </authorList>
    </citation>
    <scope>NUCLEOTIDE SEQUENCE</scope>
    <source>
        <strain evidence="2">Zg-ZUI122</strain>
    </source>
</reference>
<dbReference type="Gene3D" id="3.40.50.1820">
    <property type="entry name" value="alpha/beta hydrolase"/>
    <property type="match status" value="1"/>
</dbReference>
<protein>
    <submittedName>
        <fullName evidence="2">Alpha/beta hydrolase</fullName>
    </submittedName>
</protein>
<dbReference type="EMBL" id="CP076456">
    <property type="protein sequence ID" value="QWQ36149.1"/>
    <property type="molecule type" value="Genomic_DNA"/>
</dbReference>
<keyword evidence="2" id="KW-0378">Hydrolase</keyword>
<dbReference type="SUPFAM" id="SSF53474">
    <property type="entry name" value="alpha/beta-Hydrolases"/>
    <property type="match status" value="1"/>
</dbReference>
<name>A0A975S5S1_9MICC</name>
<dbReference type="Pfam" id="PF12146">
    <property type="entry name" value="Hydrolase_4"/>
    <property type="match status" value="1"/>
</dbReference>
<gene>
    <name evidence="2" type="ORF">KG104_17220</name>
</gene>
<evidence type="ECO:0000313" key="2">
    <source>
        <dbReference type="EMBL" id="QWQ36149.1"/>
    </source>
</evidence>
<feature type="domain" description="Serine aminopeptidase S33" evidence="1">
    <location>
        <begin position="62"/>
        <end position="205"/>
    </location>
</feature>
<sequence>MKGTFVLQERNRSSRADWQPDILGEGFEQLTLDLPDGAPATLVRYSPADTPPGGERAGAGDVLYVHGWSDYFFQTELARYWAQAGMRFYALDLHNYGRSLRPGQSPGFTTDLTGYDADIAAALAAMGRPVPPNAGQAADSGTPARPLILLGHSTGGLTLSLWASRHPGAASALVLNSPWLEFQATELGRRIISPLIGREAQRHPLAPLPPVDAGNYARAVFSAFGGEWTYNLLWRPLRGFPGTVAFLNAVFRAQAVVAQGLRLDIPVLVLLSDKSYLQPRWSADAEKADVALDVDVVANRALSLGNCVTVARVPDALHDVFLSAKPVRRRAYAVVDQWARGYLPAAPEAAPELRAGPQSISS</sequence>
<dbReference type="InterPro" id="IPR029058">
    <property type="entry name" value="AB_hydrolase_fold"/>
</dbReference>